<keyword evidence="3" id="KW-0812">Transmembrane</keyword>
<evidence type="ECO:0000256" key="1">
    <source>
        <dbReference type="SAM" id="Coils"/>
    </source>
</evidence>
<evidence type="ECO:0000256" key="2">
    <source>
        <dbReference type="SAM" id="MobiDB-lite"/>
    </source>
</evidence>
<feature type="transmembrane region" description="Helical" evidence="3">
    <location>
        <begin position="331"/>
        <end position="353"/>
    </location>
</feature>
<proteinExistence type="predicted"/>
<accession>A0A0M0JW99</accession>
<keyword evidence="5" id="KW-1185">Reference proteome</keyword>
<dbReference type="EMBL" id="JWZX01002123">
    <property type="protein sequence ID" value="KOO30936.1"/>
    <property type="molecule type" value="Genomic_DNA"/>
</dbReference>
<organism evidence="4 5">
    <name type="scientific">Chrysochromulina tobinii</name>
    <dbReference type="NCBI Taxonomy" id="1460289"/>
    <lineage>
        <taxon>Eukaryota</taxon>
        <taxon>Haptista</taxon>
        <taxon>Haptophyta</taxon>
        <taxon>Prymnesiophyceae</taxon>
        <taxon>Prymnesiales</taxon>
        <taxon>Chrysochromulinaceae</taxon>
        <taxon>Chrysochromulina</taxon>
    </lineage>
</organism>
<reference evidence="5" key="1">
    <citation type="journal article" date="2015" name="PLoS Genet.">
        <title>Genome Sequence and Transcriptome Analyses of Chrysochromulina tobin: Metabolic Tools for Enhanced Algal Fitness in the Prominent Order Prymnesiales (Haptophyceae).</title>
        <authorList>
            <person name="Hovde B.T."/>
            <person name="Deodato C.R."/>
            <person name="Hunsperger H.M."/>
            <person name="Ryken S.A."/>
            <person name="Yost W."/>
            <person name="Jha R.K."/>
            <person name="Patterson J."/>
            <person name="Monnat R.J. Jr."/>
            <person name="Barlow S.B."/>
            <person name="Starkenburg S.R."/>
            <person name="Cattolico R.A."/>
        </authorList>
    </citation>
    <scope>NUCLEOTIDE SEQUENCE</scope>
    <source>
        <strain evidence="5">CCMP291</strain>
    </source>
</reference>
<keyword evidence="1" id="KW-0175">Coiled coil</keyword>
<feature type="transmembrane region" description="Helical" evidence="3">
    <location>
        <begin position="388"/>
        <end position="407"/>
    </location>
</feature>
<feature type="transmembrane region" description="Helical" evidence="3">
    <location>
        <begin position="145"/>
        <end position="167"/>
    </location>
</feature>
<feature type="transmembrane region" description="Helical" evidence="3">
    <location>
        <begin position="196"/>
        <end position="219"/>
    </location>
</feature>
<gene>
    <name evidence="4" type="ORF">Ctob_010919</name>
</gene>
<keyword evidence="3" id="KW-0472">Membrane</keyword>
<sequence>IEWKLNEERIAQKFAKGSRVFVKRSSGDESFESFGYVKKYDAKEQQPYTVMLESGTLEKFDEAEIEKKPAQKFANGSRVLVKRSSGDESFGYVKEYNEKTQVYTVKLDTGPPEELDTGEGSMRDASPVISWYAMLYQYKWFTTDLISALIFWAVLAPPVIALILYTVTKIVRSIIDYQDDQNAEYHTFVNLQAVRLSILTIFGVCLTIYVLSAMSRVIIPNNMLVPFVELAYRDITCTDRDAFWTAFEAYAKHWNEANASCHALPNCGYSSFESLCQAVQYSPMVQAEGVDLFKVLIFNWLAWTLGSLLVFGTGRASQKNGYAQLLSKHMLVAMVLGLGQLMSACYSLSRLLLLVPMLRLPRPAAYFDEKGLMSLEQPLYCYGNTCTLYDFGGTIFVHVLIALALNFDFLKKYASAIGAGDQAAIKKLKEKMRKEGEWSDEVPYFYFMSATFVKECDDKRLPPMQELLDDGHLEKIRIRLVDAFEQAEEEARLAKEKAAVEKAAAEKVKGIAIGKGIDESNQAVEKAAAEVAAAEVAVAKKENQGIGMGDGIDAFKIKDFLFISHRWEKPGRPDIMGVQLKAIKEYLKEHPEIKWVWFDYSSMPQKIGGIDFRLQKERAEFELMLDCITNLYLTAQVLILLDGSYASRFWTLTEAWCSMQTATKDGLKNSISSTEDADFKGSDVQVGSRCTIKWIHNAAKETKCKYLVNLVSTQTPEGMHGILEKPDVDVTNKKDKEKMLPKILKYNEDVIQGFENGFKKLQSEHKNTSKPNSGKLSHQKSRVAPSDSTSDVTAFNDH</sequence>
<feature type="transmembrane region" description="Helical" evidence="3">
    <location>
        <begin position="292"/>
        <end position="311"/>
    </location>
</feature>
<feature type="non-terminal residue" evidence="4">
    <location>
        <position position="1"/>
    </location>
</feature>
<comment type="caution">
    <text evidence="4">The sequence shown here is derived from an EMBL/GenBank/DDBJ whole genome shotgun (WGS) entry which is preliminary data.</text>
</comment>
<keyword evidence="3" id="KW-1133">Transmembrane helix</keyword>
<dbReference type="Proteomes" id="UP000037460">
    <property type="component" value="Unassembled WGS sequence"/>
</dbReference>
<protein>
    <submittedName>
        <fullName evidence="4">Trafficking protein particle complex 8</fullName>
    </submittedName>
</protein>
<dbReference type="AlphaFoldDB" id="A0A0M0JW99"/>
<evidence type="ECO:0000313" key="5">
    <source>
        <dbReference type="Proteomes" id="UP000037460"/>
    </source>
</evidence>
<name>A0A0M0JW99_9EUKA</name>
<evidence type="ECO:0000256" key="3">
    <source>
        <dbReference type="SAM" id="Phobius"/>
    </source>
</evidence>
<evidence type="ECO:0000313" key="4">
    <source>
        <dbReference type="EMBL" id="KOO30936.1"/>
    </source>
</evidence>
<feature type="compositionally biased region" description="Polar residues" evidence="2">
    <location>
        <begin position="786"/>
        <end position="798"/>
    </location>
</feature>
<feature type="coiled-coil region" evidence="1">
    <location>
        <begin position="477"/>
        <end position="544"/>
    </location>
</feature>
<feature type="region of interest" description="Disordered" evidence="2">
    <location>
        <begin position="761"/>
        <end position="798"/>
    </location>
</feature>